<evidence type="ECO:0000256" key="1">
    <source>
        <dbReference type="SAM" id="SignalP"/>
    </source>
</evidence>
<dbReference type="EMBL" id="AZIL01000126">
    <property type="protein sequence ID" value="EWM29532.1"/>
    <property type="molecule type" value="Genomic_DNA"/>
</dbReference>
<reference evidence="3 4" key="1">
    <citation type="journal article" date="2014" name="Mol. Plant">
        <title>Chromosome Scale Genome Assembly and Transcriptome Profiling of Nannochloropsis gaditana in Nitrogen Depletion.</title>
        <authorList>
            <person name="Corteggiani Carpinelli E."/>
            <person name="Telatin A."/>
            <person name="Vitulo N."/>
            <person name="Forcato C."/>
            <person name="D'Angelo M."/>
            <person name="Schiavon R."/>
            <person name="Vezzi A."/>
            <person name="Giacometti G.M."/>
            <person name="Morosinotto T."/>
            <person name="Valle G."/>
        </authorList>
    </citation>
    <scope>NUCLEOTIDE SEQUENCE [LARGE SCALE GENOMIC DNA]</scope>
    <source>
        <strain evidence="3 4">B-31</strain>
    </source>
</reference>
<accession>W7TTS6</accession>
<dbReference type="Gene3D" id="2.120.10.30">
    <property type="entry name" value="TolB, C-terminal domain"/>
    <property type="match status" value="1"/>
</dbReference>
<evidence type="ECO:0000259" key="2">
    <source>
        <dbReference type="Pfam" id="PF13313"/>
    </source>
</evidence>
<dbReference type="InterPro" id="IPR011042">
    <property type="entry name" value="6-blade_b-propeller_TolB-like"/>
</dbReference>
<dbReference type="InterPro" id="IPR025141">
    <property type="entry name" value="DUF4082"/>
</dbReference>
<gene>
    <name evidence="3" type="ORF">Naga_100006g48</name>
</gene>
<feature type="signal peptide" evidence="1">
    <location>
        <begin position="1"/>
        <end position="27"/>
    </location>
</feature>
<feature type="domain" description="DUF4082" evidence="2">
    <location>
        <begin position="779"/>
        <end position="860"/>
    </location>
</feature>
<protein>
    <submittedName>
        <fullName evidence="3">Ig domain protein group 1 domain protein</fullName>
    </submittedName>
</protein>
<feature type="chain" id="PRO_5004901102" evidence="1">
    <location>
        <begin position="28"/>
        <end position="1375"/>
    </location>
</feature>
<name>W7TTS6_9STRA</name>
<dbReference type="Pfam" id="PF13313">
    <property type="entry name" value="DUF4082"/>
    <property type="match status" value="1"/>
</dbReference>
<dbReference type="Proteomes" id="UP000019335">
    <property type="component" value="Chromosome 2"/>
</dbReference>
<sequence length="1375" mass="147857">MACIDRGSVEFLLRVLIFTTTVQYAFAETITASRTLCSLHSVLFPTGADAAGKAAGEQMADLHWKALEPGKPPKALDVAPMVVAKEDAPSKDLISEPEKKPGGGGSLSLSTSQWIAGFSATASIYRFHQSFTLPAEADVKSARIEVAFAADAAVVALLLNDVNIWTCEDPVMGLAPGTLAASITLPKLKERTNRLSLVVLPSGPGKPALLNVWFPVATYEAVGTACGRDALGEPLRALTEKVVEGIKPAFEAVPQSLATPTLYVVDDGSFTTPLEEEEEETGCGIPSLQPTDNASAWKVWFRALKGAAQGPWDPVVEPKAWLSLSKPSLANVLFYETTFTLAPDAILEDVSVVGRHESMLTVLAVYLNKRPVWVNPDPFSSAGAAMEEQAGRDTSTLFTIEDDWEDEGEDLEPETLWRHGTNILSFAVLADAQADFRTAFRVNFAGLSHGGCPDKFPDREEAPHYRTTSLPEMSPATGMCSAAVRTALQLDLGNVSVKFRDMAVDAVGEMMYVAWENADGNATLSRIVLTEGQQKGLPSLGWPLATLVAPEAVAMGSNGEVYVVDEMMIKGFSRTGEVLGAWGPVEGSRGLAVFPFAGKGNETEVYVLTEYDGVMGFNTATNETVRLAGCWSVLGEAKGGKGKGEEGLNIEEKCLDMPVDIAISFTGTGLDVQAILWVLDQGTSTVELFTRDGVHLSTLGGEEGFLETPSVISVDSFRGLAYVMDEGLQQLVVMDRQGQVWHRMGVRDGEEDCPGIRTQRFFDSMSTRGFLTPVQLDFPVEVGTPFAVGRSSFFTGVRFYRASGETGEHTATLWTPQGVALATIVFPVEKAGKEGWCLASLATPVELEAGVEYIVSLNLNRWAVGILPYFPHNNLTIATVWDGAWSALDNGEDLSSARRPVMNEAAGSFPAKSLDVYYIDVEVEAAKPTFSGGVVGTVASVFREVDAAAFPSSLFYMNHNSNSMSEQLHALRFSGYPAFMGDCAHHLAQVPQSLLADLRVALGKMKPLGITFWGGSYSLDPSKDYLAEGAALAREAGAESIGIYMGGEMPPSLLYPFNAPAWPMGSPSSLTELAKLPYYESLFANPAIKTYVINAKAVSTVGLNLKLRFDTYSAADAAKETEEFRELTSYLAETYKGSGKTFILQAWSLDHFLSDDDQKEIPPALASRAATWLKARQAGVEAGRDDVGEPASSVAIYHAVQVDRGILAKTHGETTGWAVDRILPIITTDLVGWSAYETSRSVDPASSMASGVASLNRAVRFSSTNYSLDGLRFPDPAADEIRVYLAEIGEPDAGLSGMPERAKIVIPGMTKGAVMANVPIALLWAGYDGKVSTEETEGEMAGPWTETLAGYWLRRPDGTPSFAMCYMQALQRESE</sequence>
<evidence type="ECO:0000313" key="3">
    <source>
        <dbReference type="EMBL" id="EWM29532.1"/>
    </source>
</evidence>
<keyword evidence="4" id="KW-1185">Reference proteome</keyword>
<dbReference type="SUPFAM" id="SSF101898">
    <property type="entry name" value="NHL repeat"/>
    <property type="match status" value="1"/>
</dbReference>
<evidence type="ECO:0000313" key="4">
    <source>
        <dbReference type="Proteomes" id="UP000019335"/>
    </source>
</evidence>
<dbReference type="OrthoDB" id="10280217at2759"/>
<comment type="caution">
    <text evidence="3">The sequence shown here is derived from an EMBL/GenBank/DDBJ whole genome shotgun (WGS) entry which is preliminary data.</text>
</comment>
<organism evidence="3 4">
    <name type="scientific">Nannochloropsis gaditana</name>
    <dbReference type="NCBI Taxonomy" id="72520"/>
    <lineage>
        <taxon>Eukaryota</taxon>
        <taxon>Sar</taxon>
        <taxon>Stramenopiles</taxon>
        <taxon>Ochrophyta</taxon>
        <taxon>Eustigmatophyceae</taxon>
        <taxon>Eustigmatales</taxon>
        <taxon>Monodopsidaceae</taxon>
        <taxon>Nannochloropsis</taxon>
    </lineage>
</organism>
<keyword evidence="1" id="KW-0732">Signal</keyword>
<proteinExistence type="predicted"/>